<accession>A0A438BUW9</accession>
<evidence type="ECO:0000313" key="3">
    <source>
        <dbReference type="Proteomes" id="UP000288805"/>
    </source>
</evidence>
<dbReference type="InterPro" id="IPR029472">
    <property type="entry name" value="Copia-like_N"/>
</dbReference>
<dbReference type="PANTHER" id="PTHR37610:SF97">
    <property type="entry name" value="RETROTRANSPOSON GAG DOMAIN-CONTAINING PROTEIN"/>
    <property type="match status" value="1"/>
</dbReference>
<dbReference type="Proteomes" id="UP000288805">
    <property type="component" value="Unassembled WGS sequence"/>
</dbReference>
<protein>
    <recommendedName>
        <fullName evidence="1">Retrotransposon Copia-like N-terminal domain-containing protein</fullName>
    </recommendedName>
</protein>
<gene>
    <name evidence="2" type="ORF">CK203_091033</name>
</gene>
<dbReference type="EMBL" id="QGNW01002611">
    <property type="protein sequence ID" value="RVW14774.1"/>
    <property type="molecule type" value="Genomic_DNA"/>
</dbReference>
<name>A0A438BUW9_VITVI</name>
<dbReference type="AlphaFoldDB" id="A0A438BUW9"/>
<dbReference type="PANTHER" id="PTHR37610">
    <property type="entry name" value="CCHC-TYPE DOMAIN-CONTAINING PROTEIN"/>
    <property type="match status" value="1"/>
</dbReference>
<comment type="caution">
    <text evidence="2">The sequence shown here is derived from an EMBL/GenBank/DDBJ whole genome shotgun (WGS) entry which is preliminary data.</text>
</comment>
<evidence type="ECO:0000259" key="1">
    <source>
        <dbReference type="Pfam" id="PF14244"/>
    </source>
</evidence>
<organism evidence="2 3">
    <name type="scientific">Vitis vinifera</name>
    <name type="common">Grape</name>
    <dbReference type="NCBI Taxonomy" id="29760"/>
    <lineage>
        <taxon>Eukaryota</taxon>
        <taxon>Viridiplantae</taxon>
        <taxon>Streptophyta</taxon>
        <taxon>Embryophyta</taxon>
        <taxon>Tracheophyta</taxon>
        <taxon>Spermatophyta</taxon>
        <taxon>Magnoliopsida</taxon>
        <taxon>eudicotyledons</taxon>
        <taxon>Gunneridae</taxon>
        <taxon>Pentapetalae</taxon>
        <taxon>rosids</taxon>
        <taxon>Vitales</taxon>
        <taxon>Vitaceae</taxon>
        <taxon>Viteae</taxon>
        <taxon>Vitis</taxon>
    </lineage>
</organism>
<reference evidence="2 3" key="1">
    <citation type="journal article" date="2018" name="PLoS Genet.">
        <title>Population sequencing reveals clonal diversity and ancestral inbreeding in the grapevine cultivar Chardonnay.</title>
        <authorList>
            <person name="Roach M.J."/>
            <person name="Johnson D.L."/>
            <person name="Bohlmann J."/>
            <person name="van Vuuren H.J."/>
            <person name="Jones S.J."/>
            <person name="Pretorius I.S."/>
            <person name="Schmidt S.A."/>
            <person name="Borneman A.R."/>
        </authorList>
    </citation>
    <scope>NUCLEOTIDE SEQUENCE [LARGE SCALE GENOMIC DNA]</scope>
    <source>
        <strain evidence="3">cv. Chardonnay</strain>
        <tissue evidence="2">Leaf</tissue>
    </source>
</reference>
<feature type="domain" description="Retrotransposon Copia-like N-terminal" evidence="1">
    <location>
        <begin position="11"/>
        <end position="57"/>
    </location>
</feature>
<dbReference type="Pfam" id="PF14244">
    <property type="entry name" value="Retrotran_gag_3"/>
    <property type="match status" value="1"/>
</dbReference>
<sequence>MDESRSPYFLHNGDHSGLDLVSHHLMGNNNNTWSRAMSMALNVKNKLGFIDDIISQPSTIAILFDTWSHCNSMVISYILNAMSKEFVNNSLYIDIVAEVW</sequence>
<proteinExistence type="predicted"/>
<evidence type="ECO:0000313" key="2">
    <source>
        <dbReference type="EMBL" id="RVW14774.1"/>
    </source>
</evidence>